<accession>A0AAD5QCU2</accession>
<sequence length="176" mass="19529">MTGTSGGSNILRGGKRTYDCKTLVGNFVEESYRPNAIQSSWPGGPAFETTAGHQMHQGAKVSVKEFGAGLKKADDPKYDYHNIVGADKTSTSATWKSLTHSAHANTSTPTEFAAPREMRGRKMSGEELEAHRKRWTTEGDELRKMRYVTELSAATDKVVKPHFRKELVKPTQVTYH</sequence>
<reference evidence="1" key="1">
    <citation type="submission" date="2021-12" db="EMBL/GenBank/DDBJ databases">
        <title>Prjna785345.</title>
        <authorList>
            <person name="Rujirawat T."/>
            <person name="Krajaejun T."/>
        </authorList>
    </citation>
    <scope>NUCLEOTIDE SEQUENCE</scope>
    <source>
        <strain evidence="1">Pi057C3</strain>
    </source>
</reference>
<proteinExistence type="predicted"/>
<protein>
    <submittedName>
        <fullName evidence="1">Uncharacterized protein</fullName>
    </submittedName>
</protein>
<name>A0AAD5QCU2_PYTIN</name>
<organism evidence="1 2">
    <name type="scientific">Pythium insidiosum</name>
    <name type="common">Pythiosis disease agent</name>
    <dbReference type="NCBI Taxonomy" id="114742"/>
    <lineage>
        <taxon>Eukaryota</taxon>
        <taxon>Sar</taxon>
        <taxon>Stramenopiles</taxon>
        <taxon>Oomycota</taxon>
        <taxon>Peronosporomycetes</taxon>
        <taxon>Pythiales</taxon>
        <taxon>Pythiaceae</taxon>
        <taxon>Pythium</taxon>
    </lineage>
</organism>
<keyword evidence="2" id="KW-1185">Reference proteome</keyword>
<gene>
    <name evidence="1" type="ORF">P43SY_002334</name>
</gene>
<dbReference type="AlphaFoldDB" id="A0AAD5QCU2"/>
<evidence type="ECO:0000313" key="1">
    <source>
        <dbReference type="EMBL" id="KAJ0409444.1"/>
    </source>
</evidence>
<evidence type="ECO:0000313" key="2">
    <source>
        <dbReference type="Proteomes" id="UP001209570"/>
    </source>
</evidence>
<comment type="caution">
    <text evidence="1">The sequence shown here is derived from an EMBL/GenBank/DDBJ whole genome shotgun (WGS) entry which is preliminary data.</text>
</comment>
<dbReference type="Proteomes" id="UP001209570">
    <property type="component" value="Unassembled WGS sequence"/>
</dbReference>
<dbReference type="EMBL" id="JAKCXM010000004">
    <property type="protein sequence ID" value="KAJ0409444.1"/>
    <property type="molecule type" value="Genomic_DNA"/>
</dbReference>